<sequence length="218" mass="23725">MWVKICGITDRATAEAVVELGANAIGLNFYAPSPRSVSLEIAREICHHVGSKVDVVGLFVNHPLEFVRETVSYCGLTTVQLHGNESPEYVARLAETGPLDIIRVYRVGQDGLAEARSDLQQFEQLGVQLRACLVDARVEGAWGGTGECAPWNLLRDQWSRDEWPPLVLAGGLHPENVAEAVRTVRPWGVDVASGVESAPGVKDLEDVRRFVENARGGS</sequence>
<keyword evidence="6 9" id="KW-0822">Tryptophan biosynthesis</keyword>
<dbReference type="Gene3D" id="3.20.20.70">
    <property type="entry name" value="Aldolase class I"/>
    <property type="match status" value="1"/>
</dbReference>
<dbReference type="HAMAP" id="MF_00135">
    <property type="entry name" value="PRAI"/>
    <property type="match status" value="1"/>
</dbReference>
<evidence type="ECO:0000256" key="3">
    <source>
        <dbReference type="ARBA" id="ARBA00012572"/>
    </source>
</evidence>
<dbReference type="InterPro" id="IPR013785">
    <property type="entry name" value="Aldolase_TIM"/>
</dbReference>
<dbReference type="GO" id="GO:0000162">
    <property type="term" value="P:L-tryptophan biosynthetic process"/>
    <property type="evidence" value="ECO:0007669"/>
    <property type="project" value="UniProtKB-UniRule"/>
</dbReference>
<dbReference type="InterPro" id="IPR001240">
    <property type="entry name" value="PRAI_dom"/>
</dbReference>
<evidence type="ECO:0000259" key="10">
    <source>
        <dbReference type="Pfam" id="PF00697"/>
    </source>
</evidence>
<keyword evidence="7 9" id="KW-0057">Aromatic amino acid biosynthesis</keyword>
<dbReference type="SUPFAM" id="SSF51366">
    <property type="entry name" value="Ribulose-phoshate binding barrel"/>
    <property type="match status" value="1"/>
</dbReference>
<comment type="catalytic activity">
    <reaction evidence="1 9">
        <text>N-(5-phospho-beta-D-ribosyl)anthranilate = 1-(2-carboxyphenylamino)-1-deoxy-D-ribulose 5-phosphate</text>
        <dbReference type="Rhea" id="RHEA:21540"/>
        <dbReference type="ChEBI" id="CHEBI:18277"/>
        <dbReference type="ChEBI" id="CHEBI:58613"/>
        <dbReference type="EC" id="5.3.1.24"/>
    </reaction>
</comment>
<accession>A0A517Z1Z8</accession>
<keyword evidence="12" id="KW-1185">Reference proteome</keyword>
<comment type="pathway">
    <text evidence="2 9">Amino-acid biosynthesis; L-tryptophan biosynthesis; L-tryptophan from chorismate: step 3/5.</text>
</comment>
<evidence type="ECO:0000256" key="6">
    <source>
        <dbReference type="ARBA" id="ARBA00022822"/>
    </source>
</evidence>
<evidence type="ECO:0000256" key="2">
    <source>
        <dbReference type="ARBA" id="ARBA00004664"/>
    </source>
</evidence>
<proteinExistence type="inferred from homology"/>
<evidence type="ECO:0000256" key="5">
    <source>
        <dbReference type="ARBA" id="ARBA00022605"/>
    </source>
</evidence>
<dbReference type="EMBL" id="CP036275">
    <property type="protein sequence ID" value="QDU36507.1"/>
    <property type="molecule type" value="Genomic_DNA"/>
</dbReference>
<evidence type="ECO:0000256" key="4">
    <source>
        <dbReference type="ARBA" id="ARBA00022272"/>
    </source>
</evidence>
<dbReference type="InterPro" id="IPR011060">
    <property type="entry name" value="RibuloseP-bd_barrel"/>
</dbReference>
<reference evidence="11 12" key="1">
    <citation type="submission" date="2019-02" db="EMBL/GenBank/DDBJ databases">
        <title>Deep-cultivation of Planctomycetes and their phenomic and genomic characterization uncovers novel biology.</title>
        <authorList>
            <person name="Wiegand S."/>
            <person name="Jogler M."/>
            <person name="Boedeker C."/>
            <person name="Pinto D."/>
            <person name="Vollmers J."/>
            <person name="Rivas-Marin E."/>
            <person name="Kohn T."/>
            <person name="Peeters S.H."/>
            <person name="Heuer A."/>
            <person name="Rast P."/>
            <person name="Oberbeckmann S."/>
            <person name="Bunk B."/>
            <person name="Jeske O."/>
            <person name="Meyerdierks A."/>
            <person name="Storesund J.E."/>
            <person name="Kallscheuer N."/>
            <person name="Luecker S."/>
            <person name="Lage O.M."/>
            <person name="Pohl T."/>
            <person name="Merkel B.J."/>
            <person name="Hornburger P."/>
            <person name="Mueller R.-W."/>
            <person name="Bruemmer F."/>
            <person name="Labrenz M."/>
            <person name="Spormann A.M."/>
            <person name="Op den Camp H."/>
            <person name="Overmann J."/>
            <person name="Amann R."/>
            <person name="Jetten M.S.M."/>
            <person name="Mascher T."/>
            <person name="Medema M.H."/>
            <person name="Devos D.P."/>
            <person name="Kaster A.-K."/>
            <person name="Ovreas L."/>
            <person name="Rohde M."/>
            <person name="Galperin M.Y."/>
            <person name="Jogler C."/>
        </authorList>
    </citation>
    <scope>NUCLEOTIDE SEQUENCE [LARGE SCALE GENOMIC DNA]</scope>
    <source>
        <strain evidence="11 12">Mal4</strain>
    </source>
</reference>
<dbReference type="GO" id="GO:0004640">
    <property type="term" value="F:phosphoribosylanthranilate isomerase activity"/>
    <property type="evidence" value="ECO:0007669"/>
    <property type="project" value="UniProtKB-UniRule"/>
</dbReference>
<gene>
    <name evidence="9 11" type="primary">trpF</name>
    <name evidence="11" type="ORF">Mal4_07930</name>
</gene>
<dbReference type="KEGG" id="mri:Mal4_07930"/>
<name>A0A517Z1Z8_9PLAN</name>
<evidence type="ECO:0000256" key="8">
    <source>
        <dbReference type="ARBA" id="ARBA00023235"/>
    </source>
</evidence>
<dbReference type="InterPro" id="IPR044643">
    <property type="entry name" value="TrpF_fam"/>
</dbReference>
<dbReference type="EC" id="5.3.1.24" evidence="3 9"/>
<keyword evidence="8 9" id="KW-0413">Isomerase</keyword>
<evidence type="ECO:0000256" key="7">
    <source>
        <dbReference type="ARBA" id="ARBA00023141"/>
    </source>
</evidence>
<keyword evidence="5 9" id="KW-0028">Amino-acid biosynthesis</keyword>
<dbReference type="AlphaFoldDB" id="A0A517Z1Z8"/>
<comment type="similarity">
    <text evidence="9">Belongs to the TrpF family.</text>
</comment>
<dbReference type="PANTHER" id="PTHR42894">
    <property type="entry name" value="N-(5'-PHOSPHORIBOSYL)ANTHRANILATE ISOMERASE"/>
    <property type="match status" value="1"/>
</dbReference>
<dbReference type="Pfam" id="PF00697">
    <property type="entry name" value="PRAI"/>
    <property type="match status" value="1"/>
</dbReference>
<protein>
    <recommendedName>
        <fullName evidence="4 9">N-(5'-phosphoribosyl)anthranilate isomerase</fullName>
        <shortName evidence="9">PRAI</shortName>
        <ecNumber evidence="3 9">5.3.1.24</ecNumber>
    </recommendedName>
</protein>
<dbReference type="UniPathway" id="UPA00035">
    <property type="reaction ID" value="UER00042"/>
</dbReference>
<dbReference type="Proteomes" id="UP000320496">
    <property type="component" value="Chromosome"/>
</dbReference>
<evidence type="ECO:0000313" key="12">
    <source>
        <dbReference type="Proteomes" id="UP000320496"/>
    </source>
</evidence>
<evidence type="ECO:0000256" key="1">
    <source>
        <dbReference type="ARBA" id="ARBA00001164"/>
    </source>
</evidence>
<dbReference type="PANTHER" id="PTHR42894:SF1">
    <property type="entry name" value="N-(5'-PHOSPHORIBOSYL)ANTHRANILATE ISOMERASE"/>
    <property type="match status" value="1"/>
</dbReference>
<evidence type="ECO:0000313" key="11">
    <source>
        <dbReference type="EMBL" id="QDU36507.1"/>
    </source>
</evidence>
<dbReference type="RefSeq" id="WP_145367158.1">
    <property type="nucleotide sequence ID" value="NZ_CP036275.1"/>
</dbReference>
<feature type="domain" description="N-(5'phosphoribosyl) anthranilate isomerase (PRAI)" evidence="10">
    <location>
        <begin position="3"/>
        <end position="213"/>
    </location>
</feature>
<evidence type="ECO:0000256" key="9">
    <source>
        <dbReference type="HAMAP-Rule" id="MF_00135"/>
    </source>
</evidence>
<dbReference type="CDD" id="cd00405">
    <property type="entry name" value="PRAI"/>
    <property type="match status" value="1"/>
</dbReference>
<organism evidence="11 12">
    <name type="scientific">Maioricimonas rarisocia</name>
    <dbReference type="NCBI Taxonomy" id="2528026"/>
    <lineage>
        <taxon>Bacteria</taxon>
        <taxon>Pseudomonadati</taxon>
        <taxon>Planctomycetota</taxon>
        <taxon>Planctomycetia</taxon>
        <taxon>Planctomycetales</taxon>
        <taxon>Planctomycetaceae</taxon>
        <taxon>Maioricimonas</taxon>
    </lineage>
</organism>
<dbReference type="OrthoDB" id="9786954at2"/>